<evidence type="ECO:0000313" key="2">
    <source>
        <dbReference type="Proteomes" id="UP000576082"/>
    </source>
</evidence>
<protein>
    <submittedName>
        <fullName evidence="1">Uncharacterized protein</fullName>
    </submittedName>
</protein>
<proteinExistence type="predicted"/>
<comment type="caution">
    <text evidence="1">The sequence shown here is derived from an EMBL/GenBank/DDBJ whole genome shotgun (WGS) entry which is preliminary data.</text>
</comment>
<dbReference type="AlphaFoldDB" id="A0A7X9P0X9"/>
<accession>A0A7X9P0X9</accession>
<keyword evidence="2" id="KW-1185">Reference proteome</keyword>
<dbReference type="EMBL" id="JABANE010000003">
    <property type="protein sequence ID" value="NME66629.1"/>
    <property type="molecule type" value="Genomic_DNA"/>
</dbReference>
<dbReference type="RefSeq" id="WP_169654377.1">
    <property type="nucleotide sequence ID" value="NZ_JABANE010000003.1"/>
</dbReference>
<organism evidence="1 2">
    <name type="scientific">Flammeovirga aprica JL-4</name>
    <dbReference type="NCBI Taxonomy" id="694437"/>
    <lineage>
        <taxon>Bacteria</taxon>
        <taxon>Pseudomonadati</taxon>
        <taxon>Bacteroidota</taxon>
        <taxon>Cytophagia</taxon>
        <taxon>Cytophagales</taxon>
        <taxon>Flammeovirgaceae</taxon>
        <taxon>Flammeovirga</taxon>
    </lineage>
</organism>
<gene>
    <name evidence="1" type="ORF">HHU12_01515</name>
</gene>
<reference evidence="1 2" key="1">
    <citation type="submission" date="2020-04" db="EMBL/GenBank/DDBJ databases">
        <title>Flammeovirga sp. SR4, a novel species isolated from seawater.</title>
        <authorList>
            <person name="Wang X."/>
        </authorList>
    </citation>
    <scope>NUCLEOTIDE SEQUENCE [LARGE SCALE GENOMIC DNA]</scope>
    <source>
        <strain evidence="1 2">ATCC 23126</strain>
    </source>
</reference>
<name>A0A7X9P0X9_9BACT</name>
<dbReference type="Proteomes" id="UP000576082">
    <property type="component" value="Unassembled WGS sequence"/>
</dbReference>
<sequence length="135" mass="16180">MKYIYFYLRNDEQSIKLLLQKIGYKYDYNSIYRNSFSKYNSTREQLGLLRSEIIHWQKKLLDNAEIDVLDKAKIDVFFVKAFQNNDDFFSISLVYPEDSIDNRYEIVIEMFREIIQEGGLGSIRFDRGDLHFYAG</sequence>
<evidence type="ECO:0000313" key="1">
    <source>
        <dbReference type="EMBL" id="NME66629.1"/>
    </source>
</evidence>